<dbReference type="InParanoid" id="A0A165JUW6"/>
<dbReference type="AlphaFoldDB" id="A0A165JUW6"/>
<dbReference type="Proteomes" id="UP000076842">
    <property type="component" value="Unassembled WGS sequence"/>
</dbReference>
<dbReference type="EMBL" id="KV423917">
    <property type="protein sequence ID" value="KZT62303.1"/>
    <property type="molecule type" value="Genomic_DNA"/>
</dbReference>
<feature type="compositionally biased region" description="Basic and acidic residues" evidence="1">
    <location>
        <begin position="57"/>
        <end position="66"/>
    </location>
</feature>
<gene>
    <name evidence="2" type="ORF">CALCODRAFT_247041</name>
</gene>
<sequence length="160" mass="17828">MLQSSPRRCGARGPTRRRGYISSLQRLARSPPSKRSSDPTQHPTHLPTSLPTTSPTHRPEHDHPTKDVPLSRLSRLFGRCGPHSRCSRSLGAREEAMFRKPRRGGPAMHPGVCDQGRQELPERQVVQYTVSPSVLYGEGRTELDIEEISLHVSGLVPDLD</sequence>
<evidence type="ECO:0000313" key="3">
    <source>
        <dbReference type="Proteomes" id="UP000076842"/>
    </source>
</evidence>
<feature type="compositionally biased region" description="Low complexity" evidence="1">
    <location>
        <begin position="39"/>
        <end position="56"/>
    </location>
</feature>
<organism evidence="2 3">
    <name type="scientific">Calocera cornea HHB12733</name>
    <dbReference type="NCBI Taxonomy" id="1353952"/>
    <lineage>
        <taxon>Eukaryota</taxon>
        <taxon>Fungi</taxon>
        <taxon>Dikarya</taxon>
        <taxon>Basidiomycota</taxon>
        <taxon>Agaricomycotina</taxon>
        <taxon>Dacrymycetes</taxon>
        <taxon>Dacrymycetales</taxon>
        <taxon>Dacrymycetaceae</taxon>
        <taxon>Calocera</taxon>
    </lineage>
</organism>
<evidence type="ECO:0000256" key="1">
    <source>
        <dbReference type="SAM" id="MobiDB-lite"/>
    </source>
</evidence>
<protein>
    <submittedName>
        <fullName evidence="2">Uncharacterized protein</fullName>
    </submittedName>
</protein>
<keyword evidence="3" id="KW-1185">Reference proteome</keyword>
<accession>A0A165JUW6</accession>
<evidence type="ECO:0000313" key="2">
    <source>
        <dbReference type="EMBL" id="KZT62303.1"/>
    </source>
</evidence>
<reference evidence="2 3" key="1">
    <citation type="journal article" date="2016" name="Mol. Biol. Evol.">
        <title>Comparative Genomics of Early-Diverging Mushroom-Forming Fungi Provides Insights into the Origins of Lignocellulose Decay Capabilities.</title>
        <authorList>
            <person name="Nagy L.G."/>
            <person name="Riley R."/>
            <person name="Tritt A."/>
            <person name="Adam C."/>
            <person name="Daum C."/>
            <person name="Floudas D."/>
            <person name="Sun H."/>
            <person name="Yadav J.S."/>
            <person name="Pangilinan J."/>
            <person name="Larsson K.H."/>
            <person name="Matsuura K."/>
            <person name="Barry K."/>
            <person name="Labutti K."/>
            <person name="Kuo R."/>
            <person name="Ohm R.A."/>
            <person name="Bhattacharya S.S."/>
            <person name="Shirouzu T."/>
            <person name="Yoshinaga Y."/>
            <person name="Martin F.M."/>
            <person name="Grigoriev I.V."/>
            <person name="Hibbett D.S."/>
        </authorList>
    </citation>
    <scope>NUCLEOTIDE SEQUENCE [LARGE SCALE GENOMIC DNA]</scope>
    <source>
        <strain evidence="2 3">HHB12733</strain>
    </source>
</reference>
<name>A0A165JUW6_9BASI</name>
<proteinExistence type="predicted"/>
<feature type="region of interest" description="Disordered" evidence="1">
    <location>
        <begin position="1"/>
        <end position="73"/>
    </location>
</feature>